<dbReference type="PANTHER" id="PTHR43133">
    <property type="entry name" value="RNA POLYMERASE ECF-TYPE SIGMA FACTO"/>
    <property type="match status" value="1"/>
</dbReference>
<feature type="domain" description="RNA polymerase sigma factor 70 region 4 type 2" evidence="6">
    <location>
        <begin position="115"/>
        <end position="166"/>
    </location>
</feature>
<dbReference type="OrthoDB" id="663247at2"/>
<dbReference type="Gene3D" id="1.10.10.10">
    <property type="entry name" value="Winged helix-like DNA-binding domain superfamily/Winged helix DNA-binding domain"/>
    <property type="match status" value="1"/>
</dbReference>
<dbReference type="AlphaFoldDB" id="A0A291QUZ6"/>
<evidence type="ECO:0000313" key="8">
    <source>
        <dbReference type="Proteomes" id="UP000220133"/>
    </source>
</evidence>
<dbReference type="GO" id="GO:0003677">
    <property type="term" value="F:DNA binding"/>
    <property type="evidence" value="ECO:0007669"/>
    <property type="project" value="InterPro"/>
</dbReference>
<dbReference type="SUPFAM" id="SSF88659">
    <property type="entry name" value="Sigma3 and sigma4 domains of RNA polymerase sigma factors"/>
    <property type="match status" value="1"/>
</dbReference>
<dbReference type="Pfam" id="PF04542">
    <property type="entry name" value="Sigma70_r2"/>
    <property type="match status" value="1"/>
</dbReference>
<evidence type="ECO:0000256" key="4">
    <source>
        <dbReference type="ARBA" id="ARBA00023163"/>
    </source>
</evidence>
<dbReference type="Proteomes" id="UP000220133">
    <property type="component" value="Chromosome"/>
</dbReference>
<dbReference type="Gene3D" id="1.10.1740.10">
    <property type="match status" value="1"/>
</dbReference>
<dbReference type="InterPro" id="IPR007627">
    <property type="entry name" value="RNA_pol_sigma70_r2"/>
</dbReference>
<dbReference type="Pfam" id="PF08281">
    <property type="entry name" value="Sigma70_r4_2"/>
    <property type="match status" value="1"/>
</dbReference>
<dbReference type="InterPro" id="IPR036388">
    <property type="entry name" value="WH-like_DNA-bd_sf"/>
</dbReference>
<keyword evidence="8" id="KW-1185">Reference proteome</keyword>
<dbReference type="PANTHER" id="PTHR43133:SF46">
    <property type="entry name" value="RNA POLYMERASE SIGMA-70 FACTOR ECF SUBFAMILY"/>
    <property type="match status" value="1"/>
</dbReference>
<protein>
    <recommendedName>
        <fullName evidence="9">RNA polymerase sigma-70 factor</fullName>
    </recommendedName>
</protein>
<dbReference type="EMBL" id="CP023777">
    <property type="protein sequence ID" value="ATL47788.1"/>
    <property type="molecule type" value="Genomic_DNA"/>
</dbReference>
<dbReference type="InterPro" id="IPR013249">
    <property type="entry name" value="RNA_pol_sigma70_r4_t2"/>
</dbReference>
<reference evidence="7 8" key="1">
    <citation type="submission" date="2017-10" db="EMBL/GenBank/DDBJ databases">
        <title>Paenichitinophaga pekingensis gen. nov., sp. nov., isolated from activated sludge.</title>
        <authorList>
            <person name="Jin D."/>
            <person name="Kong X."/>
            <person name="Deng Y."/>
            <person name="Bai Z."/>
        </authorList>
    </citation>
    <scope>NUCLEOTIDE SEQUENCE [LARGE SCALE GENOMIC DNA]</scope>
    <source>
        <strain evidence="7 8">13</strain>
    </source>
</reference>
<dbReference type="InterPro" id="IPR039425">
    <property type="entry name" value="RNA_pol_sigma-70-like"/>
</dbReference>
<dbReference type="NCBIfam" id="TIGR02937">
    <property type="entry name" value="sigma70-ECF"/>
    <property type="match status" value="1"/>
</dbReference>
<evidence type="ECO:0000259" key="6">
    <source>
        <dbReference type="Pfam" id="PF08281"/>
    </source>
</evidence>
<evidence type="ECO:0000259" key="5">
    <source>
        <dbReference type="Pfam" id="PF04542"/>
    </source>
</evidence>
<keyword evidence="3" id="KW-0731">Sigma factor</keyword>
<dbReference type="RefSeq" id="WP_098194165.1">
    <property type="nucleotide sequence ID" value="NZ_CP023777.1"/>
</dbReference>
<dbReference type="GO" id="GO:0016987">
    <property type="term" value="F:sigma factor activity"/>
    <property type="evidence" value="ECO:0007669"/>
    <property type="project" value="UniProtKB-KW"/>
</dbReference>
<feature type="domain" description="RNA polymerase sigma-70 region 2" evidence="5">
    <location>
        <begin position="19"/>
        <end position="83"/>
    </location>
</feature>
<dbReference type="KEGG" id="cbae:COR50_11770"/>
<dbReference type="InterPro" id="IPR013325">
    <property type="entry name" value="RNA_pol_sigma_r2"/>
</dbReference>
<dbReference type="GO" id="GO:0006352">
    <property type="term" value="P:DNA-templated transcription initiation"/>
    <property type="evidence" value="ECO:0007669"/>
    <property type="project" value="InterPro"/>
</dbReference>
<evidence type="ECO:0000256" key="3">
    <source>
        <dbReference type="ARBA" id="ARBA00023082"/>
    </source>
</evidence>
<comment type="similarity">
    <text evidence="1">Belongs to the sigma-70 factor family. ECF subfamily.</text>
</comment>
<evidence type="ECO:0000313" key="7">
    <source>
        <dbReference type="EMBL" id="ATL47788.1"/>
    </source>
</evidence>
<keyword evidence="2" id="KW-0805">Transcription regulation</keyword>
<keyword evidence="4" id="KW-0804">Transcription</keyword>
<dbReference type="InterPro" id="IPR014284">
    <property type="entry name" value="RNA_pol_sigma-70_dom"/>
</dbReference>
<evidence type="ECO:0000256" key="2">
    <source>
        <dbReference type="ARBA" id="ARBA00023015"/>
    </source>
</evidence>
<name>A0A291QUZ6_9BACT</name>
<evidence type="ECO:0008006" key="9">
    <source>
        <dbReference type="Google" id="ProtNLM"/>
    </source>
</evidence>
<dbReference type="SUPFAM" id="SSF88946">
    <property type="entry name" value="Sigma2 domain of RNA polymerase sigma factors"/>
    <property type="match status" value="1"/>
</dbReference>
<dbReference type="InterPro" id="IPR013324">
    <property type="entry name" value="RNA_pol_sigma_r3/r4-like"/>
</dbReference>
<sequence length="181" mass="21473">MHRIAELQGDNEAVFRDIFNEFHAPLYTFLYQKLSSDYLAKEVVQLTFIKLWRYRRSLDPAVDIAIQIFRIAKTTLIDEIRKIQTRQKYYQVIPIGGSLHGEILPTIYYKETLSKIEQLMHLLPPKRREVFRLSKIYCHTNKEIAAKLSISPKTVEQHITLALRFMKPFFQVLLIIFYIVN</sequence>
<gene>
    <name evidence="7" type="ORF">COR50_11770</name>
</gene>
<proteinExistence type="inferred from homology"/>
<organism evidence="7 8">
    <name type="scientific">Chitinophaga caeni</name>
    <dbReference type="NCBI Taxonomy" id="2029983"/>
    <lineage>
        <taxon>Bacteria</taxon>
        <taxon>Pseudomonadati</taxon>
        <taxon>Bacteroidota</taxon>
        <taxon>Chitinophagia</taxon>
        <taxon>Chitinophagales</taxon>
        <taxon>Chitinophagaceae</taxon>
        <taxon>Chitinophaga</taxon>
    </lineage>
</organism>
<accession>A0A291QUZ6</accession>
<evidence type="ECO:0000256" key="1">
    <source>
        <dbReference type="ARBA" id="ARBA00010641"/>
    </source>
</evidence>